<organism evidence="6 7">
    <name type="scientific">Vibrio maritimus</name>
    <dbReference type="NCBI Taxonomy" id="990268"/>
    <lineage>
        <taxon>Bacteria</taxon>
        <taxon>Pseudomonadati</taxon>
        <taxon>Pseudomonadota</taxon>
        <taxon>Gammaproteobacteria</taxon>
        <taxon>Vibrionales</taxon>
        <taxon>Vibrionaceae</taxon>
        <taxon>Vibrio</taxon>
    </lineage>
</organism>
<dbReference type="Proteomes" id="UP000029228">
    <property type="component" value="Unassembled WGS sequence"/>
</dbReference>
<dbReference type="CDD" id="cd08422">
    <property type="entry name" value="PBP2_CrgA_like"/>
    <property type="match status" value="1"/>
</dbReference>
<keyword evidence="7" id="KW-1185">Reference proteome</keyword>
<keyword evidence="3" id="KW-0238">DNA-binding</keyword>
<dbReference type="InterPro" id="IPR036390">
    <property type="entry name" value="WH_DNA-bd_sf"/>
</dbReference>
<dbReference type="PANTHER" id="PTHR30537">
    <property type="entry name" value="HTH-TYPE TRANSCRIPTIONAL REGULATOR"/>
    <property type="match status" value="1"/>
</dbReference>
<dbReference type="GO" id="GO:0003700">
    <property type="term" value="F:DNA-binding transcription factor activity"/>
    <property type="evidence" value="ECO:0007669"/>
    <property type="project" value="InterPro"/>
</dbReference>
<dbReference type="InterPro" id="IPR005119">
    <property type="entry name" value="LysR_subst-bd"/>
</dbReference>
<dbReference type="EMBL" id="BBMR01000001">
    <property type="protein sequence ID" value="GAL16617.1"/>
    <property type="molecule type" value="Genomic_DNA"/>
</dbReference>
<proteinExistence type="inferred from homology"/>
<dbReference type="Gene3D" id="3.40.190.290">
    <property type="match status" value="1"/>
</dbReference>
<evidence type="ECO:0000256" key="2">
    <source>
        <dbReference type="ARBA" id="ARBA00023015"/>
    </source>
</evidence>
<protein>
    <submittedName>
        <fullName evidence="6">Transcriptional regulator LysR family</fullName>
    </submittedName>
</protein>
<name>A0A090SAN2_9VIBR</name>
<accession>A0A090SAN2</accession>
<evidence type="ECO:0000313" key="7">
    <source>
        <dbReference type="Proteomes" id="UP000029228"/>
    </source>
</evidence>
<dbReference type="Gene3D" id="1.10.10.10">
    <property type="entry name" value="Winged helix-like DNA-binding domain superfamily/Winged helix DNA-binding domain"/>
    <property type="match status" value="1"/>
</dbReference>
<dbReference type="InterPro" id="IPR058163">
    <property type="entry name" value="LysR-type_TF_proteobact-type"/>
</dbReference>
<keyword evidence="4" id="KW-0804">Transcription</keyword>
<dbReference type="PANTHER" id="PTHR30537:SF5">
    <property type="entry name" value="HTH-TYPE TRANSCRIPTIONAL ACTIVATOR TTDR-RELATED"/>
    <property type="match status" value="1"/>
</dbReference>
<evidence type="ECO:0000313" key="6">
    <source>
        <dbReference type="EMBL" id="GAL16617.1"/>
    </source>
</evidence>
<dbReference type="OrthoDB" id="9786526at2"/>
<dbReference type="SUPFAM" id="SSF46785">
    <property type="entry name" value="Winged helix' DNA-binding domain"/>
    <property type="match status" value="1"/>
</dbReference>
<dbReference type="PROSITE" id="PS50931">
    <property type="entry name" value="HTH_LYSR"/>
    <property type="match status" value="1"/>
</dbReference>
<comment type="similarity">
    <text evidence="1">Belongs to the LysR transcriptional regulatory family.</text>
</comment>
<dbReference type="GO" id="GO:0043565">
    <property type="term" value="F:sequence-specific DNA binding"/>
    <property type="evidence" value="ECO:0007669"/>
    <property type="project" value="TreeGrafter"/>
</dbReference>
<dbReference type="PRINTS" id="PR00039">
    <property type="entry name" value="HTHLYSR"/>
</dbReference>
<evidence type="ECO:0000256" key="1">
    <source>
        <dbReference type="ARBA" id="ARBA00009437"/>
    </source>
</evidence>
<sequence length="294" mass="33742">MQHKKIERLMLFAEVAKQLSFTKAADALDISRGYLSTQIKQLEKELGYSLMIRSTRSIRLTPQGERVAAGMESISQTLVDLERRAEYENQCLEGTIRITAPMQFTQGVLLDLCRRFSDKHPGIQFDVECSYRSFNLVRDNFDFAFRATRNPPENMIAKKLFSYSHAVTGSPDYFSQKNVPTHPKQLLEHDCMNNSDDATWSFADGDYPIRGWLKNNDNLILKTQALEARGIIYTPDYFVRKEVDSGKLVSVLSDHISTSNDFYLLYPPIVNRSQRLSKFIEFILQEFAPEPEGS</sequence>
<dbReference type="Pfam" id="PF00126">
    <property type="entry name" value="HTH_1"/>
    <property type="match status" value="1"/>
</dbReference>
<evidence type="ECO:0000256" key="4">
    <source>
        <dbReference type="ARBA" id="ARBA00023163"/>
    </source>
</evidence>
<evidence type="ECO:0000256" key="3">
    <source>
        <dbReference type="ARBA" id="ARBA00023125"/>
    </source>
</evidence>
<gene>
    <name evidence="6" type="ORF">JCM19235_5166</name>
</gene>
<reference evidence="6 7" key="1">
    <citation type="submission" date="2014-09" db="EMBL/GenBank/DDBJ databases">
        <title>Vibrio maritimus JCM 19235. (C45) whole genome shotgun sequence.</title>
        <authorList>
            <person name="Sawabe T."/>
            <person name="Meirelles P."/>
            <person name="Nakanishi M."/>
            <person name="Sayaka M."/>
            <person name="Hattori M."/>
            <person name="Ohkuma M."/>
        </authorList>
    </citation>
    <scope>NUCLEOTIDE SEQUENCE [LARGE SCALE GENOMIC DNA]</scope>
    <source>
        <strain evidence="7">JCM19235</strain>
    </source>
</reference>
<dbReference type="Pfam" id="PF03466">
    <property type="entry name" value="LysR_substrate"/>
    <property type="match status" value="1"/>
</dbReference>
<dbReference type="InterPro" id="IPR036388">
    <property type="entry name" value="WH-like_DNA-bd_sf"/>
</dbReference>
<comment type="caution">
    <text evidence="6">The sequence shown here is derived from an EMBL/GenBank/DDBJ whole genome shotgun (WGS) entry which is preliminary data.</text>
</comment>
<dbReference type="InterPro" id="IPR000847">
    <property type="entry name" value="LysR_HTH_N"/>
</dbReference>
<dbReference type="GO" id="GO:0006351">
    <property type="term" value="P:DNA-templated transcription"/>
    <property type="evidence" value="ECO:0007669"/>
    <property type="project" value="TreeGrafter"/>
</dbReference>
<evidence type="ECO:0000259" key="5">
    <source>
        <dbReference type="PROSITE" id="PS50931"/>
    </source>
</evidence>
<dbReference type="STRING" id="990268.JCM19235_5166"/>
<dbReference type="SUPFAM" id="SSF53850">
    <property type="entry name" value="Periplasmic binding protein-like II"/>
    <property type="match status" value="1"/>
</dbReference>
<keyword evidence="2" id="KW-0805">Transcription regulation</keyword>
<dbReference type="FunFam" id="1.10.10.10:FF:000001">
    <property type="entry name" value="LysR family transcriptional regulator"/>
    <property type="match status" value="1"/>
</dbReference>
<feature type="domain" description="HTH lysR-type" evidence="5">
    <location>
        <begin position="1"/>
        <end position="61"/>
    </location>
</feature>
<dbReference type="AlphaFoldDB" id="A0A090SAN2"/>